<accession>A0ABQ5BDK3</accession>
<evidence type="ECO:0000313" key="8">
    <source>
        <dbReference type="Proteomes" id="UP001151760"/>
    </source>
</evidence>
<dbReference type="PANTHER" id="PTHR43860:SF2">
    <property type="entry name" value="BETAINE ALDEHYDE DEHYDROGENASE-RELATED"/>
    <property type="match status" value="1"/>
</dbReference>
<reference evidence="7" key="2">
    <citation type="submission" date="2022-01" db="EMBL/GenBank/DDBJ databases">
        <authorList>
            <person name="Yamashiro T."/>
            <person name="Shiraishi A."/>
            <person name="Satake H."/>
            <person name="Nakayama K."/>
        </authorList>
    </citation>
    <scope>NUCLEOTIDE SEQUENCE</scope>
</reference>
<dbReference type="PROSITE" id="PS00687">
    <property type="entry name" value="ALDEHYDE_DEHYDR_GLU"/>
    <property type="match status" value="1"/>
</dbReference>
<feature type="domain" description="Aldehyde dehydrogenase" evidence="6">
    <location>
        <begin position="108"/>
        <end position="187"/>
    </location>
</feature>
<dbReference type="SUPFAM" id="SSF53720">
    <property type="entry name" value="ALDH-like"/>
    <property type="match status" value="1"/>
</dbReference>
<comment type="similarity">
    <text evidence="1 5">Belongs to the aldehyde dehydrogenase family.</text>
</comment>
<name>A0ABQ5BDK3_9ASTR</name>
<evidence type="ECO:0000256" key="4">
    <source>
        <dbReference type="PROSITE-ProRule" id="PRU10007"/>
    </source>
</evidence>
<reference evidence="7" key="1">
    <citation type="journal article" date="2022" name="Int. J. Mol. Sci.">
        <title>Draft Genome of Tanacetum Coccineum: Genomic Comparison of Closely Related Tanacetum-Family Plants.</title>
        <authorList>
            <person name="Yamashiro T."/>
            <person name="Shiraishi A."/>
            <person name="Nakayama K."/>
            <person name="Satake H."/>
        </authorList>
    </citation>
    <scope>NUCLEOTIDE SEQUENCE</scope>
</reference>
<dbReference type="Gene3D" id="3.40.309.10">
    <property type="entry name" value="Aldehyde Dehydrogenase, Chain A, domain 2"/>
    <property type="match status" value="1"/>
</dbReference>
<dbReference type="Pfam" id="PF00171">
    <property type="entry name" value="Aldedh"/>
    <property type="match status" value="1"/>
</dbReference>
<protein>
    <submittedName>
        <fullName evidence="7">Betaine aldehyde dehydrogenase</fullName>
    </submittedName>
</protein>
<dbReference type="InterPro" id="IPR029510">
    <property type="entry name" value="Ald_DH_CS_GLU"/>
</dbReference>
<evidence type="ECO:0000256" key="1">
    <source>
        <dbReference type="ARBA" id="ARBA00009986"/>
    </source>
</evidence>
<dbReference type="Proteomes" id="UP001151760">
    <property type="component" value="Unassembled WGS sequence"/>
</dbReference>
<dbReference type="Gene3D" id="3.40.605.10">
    <property type="entry name" value="Aldehyde Dehydrogenase, Chain A, domain 1"/>
    <property type="match status" value="1"/>
</dbReference>
<dbReference type="PANTHER" id="PTHR43860">
    <property type="entry name" value="BETAINE ALDEHYDE DEHYDROGENASE"/>
    <property type="match status" value="1"/>
</dbReference>
<keyword evidence="8" id="KW-1185">Reference proteome</keyword>
<organism evidence="7 8">
    <name type="scientific">Tanacetum coccineum</name>
    <dbReference type="NCBI Taxonomy" id="301880"/>
    <lineage>
        <taxon>Eukaryota</taxon>
        <taxon>Viridiplantae</taxon>
        <taxon>Streptophyta</taxon>
        <taxon>Embryophyta</taxon>
        <taxon>Tracheophyta</taxon>
        <taxon>Spermatophyta</taxon>
        <taxon>Magnoliopsida</taxon>
        <taxon>eudicotyledons</taxon>
        <taxon>Gunneridae</taxon>
        <taxon>Pentapetalae</taxon>
        <taxon>asterids</taxon>
        <taxon>campanulids</taxon>
        <taxon>Asterales</taxon>
        <taxon>Asteraceae</taxon>
        <taxon>Asteroideae</taxon>
        <taxon>Anthemideae</taxon>
        <taxon>Anthemidinae</taxon>
        <taxon>Tanacetum</taxon>
    </lineage>
</organism>
<dbReference type="InterPro" id="IPR015590">
    <property type="entry name" value="Aldehyde_DH_dom"/>
</dbReference>
<evidence type="ECO:0000256" key="2">
    <source>
        <dbReference type="ARBA" id="ARBA00023002"/>
    </source>
</evidence>
<keyword evidence="2 5" id="KW-0560">Oxidoreductase</keyword>
<dbReference type="InterPro" id="IPR016163">
    <property type="entry name" value="Ald_DH_C"/>
</dbReference>
<proteinExistence type="inferred from homology"/>
<comment type="caution">
    <text evidence="7">The sequence shown here is derived from an EMBL/GenBank/DDBJ whole genome shotgun (WGS) entry which is preliminary data.</text>
</comment>
<evidence type="ECO:0000313" key="7">
    <source>
        <dbReference type="EMBL" id="GJT12608.1"/>
    </source>
</evidence>
<dbReference type="EMBL" id="BQNB010013161">
    <property type="protein sequence ID" value="GJT12608.1"/>
    <property type="molecule type" value="Genomic_DNA"/>
</dbReference>
<evidence type="ECO:0000256" key="3">
    <source>
        <dbReference type="ARBA" id="ARBA00023027"/>
    </source>
</evidence>
<dbReference type="InterPro" id="IPR016161">
    <property type="entry name" value="Ald_DH/histidinol_DH"/>
</dbReference>
<sequence length="200" mass="22141">MERVILAGHYTDHSHMERDRSDLLPIYTQSYYIVIKRVFETYKSPIRELLDRDPVRLGTAIGNDAYGFRFAILGDPDRNCTAIGNDRTKSEIAKGLAIPVTMTQTRLGPDAGAPLAAHADVDKIAFTKSNDIGSKIITVAAQNVKPVTLELGGNSPIVVFDDFDIDKAVEWALYICLFWITGQSCSVQESSHWPIADKQA</sequence>
<keyword evidence="3" id="KW-0520">NAD</keyword>
<gene>
    <name evidence="7" type="ORF">Tco_0859650</name>
</gene>
<feature type="active site" evidence="4">
    <location>
        <position position="150"/>
    </location>
</feature>
<dbReference type="InterPro" id="IPR016162">
    <property type="entry name" value="Ald_DH_N"/>
</dbReference>
<evidence type="ECO:0000256" key="5">
    <source>
        <dbReference type="RuleBase" id="RU003345"/>
    </source>
</evidence>
<evidence type="ECO:0000259" key="6">
    <source>
        <dbReference type="Pfam" id="PF00171"/>
    </source>
</evidence>